<evidence type="ECO:0000313" key="10">
    <source>
        <dbReference type="EMBL" id="KAK7401032.1"/>
    </source>
</evidence>
<keyword evidence="11" id="KW-1185">Reference proteome</keyword>
<dbReference type="EC" id="2.3.2.27" evidence="2"/>
<dbReference type="FunFam" id="3.30.40.10:FF:000022">
    <property type="entry name" value="E3 ubiquitin-protein ligase RING1-like"/>
    <property type="match status" value="1"/>
</dbReference>
<dbReference type="GO" id="GO:0016567">
    <property type="term" value="P:protein ubiquitination"/>
    <property type="evidence" value="ECO:0007669"/>
    <property type="project" value="TreeGrafter"/>
</dbReference>
<dbReference type="PANTHER" id="PTHR15710:SF122">
    <property type="entry name" value="GENOME ASSEMBLY, CHROMOSOME: A03"/>
    <property type="match status" value="1"/>
</dbReference>
<dbReference type="GO" id="GO:0005737">
    <property type="term" value="C:cytoplasm"/>
    <property type="evidence" value="ECO:0007669"/>
    <property type="project" value="TreeGrafter"/>
</dbReference>
<dbReference type="Proteomes" id="UP001386955">
    <property type="component" value="Unassembled WGS sequence"/>
</dbReference>
<evidence type="ECO:0000256" key="6">
    <source>
        <dbReference type="ARBA" id="ARBA00022786"/>
    </source>
</evidence>
<proteinExistence type="predicted"/>
<organism evidence="10 11">
    <name type="scientific">Psophocarpus tetragonolobus</name>
    <name type="common">Winged bean</name>
    <name type="synonym">Dolichos tetragonolobus</name>
    <dbReference type="NCBI Taxonomy" id="3891"/>
    <lineage>
        <taxon>Eukaryota</taxon>
        <taxon>Viridiplantae</taxon>
        <taxon>Streptophyta</taxon>
        <taxon>Embryophyta</taxon>
        <taxon>Tracheophyta</taxon>
        <taxon>Spermatophyta</taxon>
        <taxon>Magnoliopsida</taxon>
        <taxon>eudicotyledons</taxon>
        <taxon>Gunneridae</taxon>
        <taxon>Pentapetalae</taxon>
        <taxon>rosids</taxon>
        <taxon>fabids</taxon>
        <taxon>Fabales</taxon>
        <taxon>Fabaceae</taxon>
        <taxon>Papilionoideae</taxon>
        <taxon>50 kb inversion clade</taxon>
        <taxon>NPAAA clade</taxon>
        <taxon>indigoferoid/millettioid clade</taxon>
        <taxon>Phaseoleae</taxon>
        <taxon>Psophocarpus</taxon>
    </lineage>
</organism>
<dbReference type="Gene3D" id="3.30.40.10">
    <property type="entry name" value="Zinc/RING finger domain, C3HC4 (zinc finger)"/>
    <property type="match status" value="1"/>
</dbReference>
<keyword evidence="5 8" id="KW-0863">Zinc-finger</keyword>
<keyword evidence="6" id="KW-0833">Ubl conjugation pathway</keyword>
<keyword evidence="3" id="KW-0808">Transferase</keyword>
<evidence type="ECO:0000313" key="11">
    <source>
        <dbReference type="Proteomes" id="UP001386955"/>
    </source>
</evidence>
<reference evidence="10 11" key="1">
    <citation type="submission" date="2024-01" db="EMBL/GenBank/DDBJ databases">
        <title>The genomes of 5 underutilized Papilionoideae crops provide insights into root nodulation and disease resistanc.</title>
        <authorList>
            <person name="Jiang F."/>
        </authorList>
    </citation>
    <scope>NUCLEOTIDE SEQUENCE [LARGE SCALE GENOMIC DNA]</scope>
    <source>
        <strain evidence="10">DUOXIRENSHENG_FW03</strain>
        <tissue evidence="10">Leaves</tissue>
    </source>
</reference>
<keyword evidence="4" id="KW-0479">Metal-binding</keyword>
<evidence type="ECO:0000256" key="8">
    <source>
        <dbReference type="PROSITE-ProRule" id="PRU00175"/>
    </source>
</evidence>
<protein>
    <recommendedName>
        <fullName evidence="2">RING-type E3 ubiquitin transferase</fullName>
        <ecNumber evidence="2">2.3.2.27</ecNumber>
    </recommendedName>
</protein>
<dbReference type="PANTHER" id="PTHR15710">
    <property type="entry name" value="E3 UBIQUITIN-PROTEIN LIGASE PRAJA"/>
    <property type="match status" value="1"/>
</dbReference>
<accession>A0AAN9XPS2</accession>
<dbReference type="GO" id="GO:0008270">
    <property type="term" value="F:zinc ion binding"/>
    <property type="evidence" value="ECO:0007669"/>
    <property type="project" value="UniProtKB-KW"/>
</dbReference>
<dbReference type="EMBL" id="JAYMYS010000003">
    <property type="protein sequence ID" value="KAK7401032.1"/>
    <property type="molecule type" value="Genomic_DNA"/>
</dbReference>
<evidence type="ECO:0000256" key="3">
    <source>
        <dbReference type="ARBA" id="ARBA00022679"/>
    </source>
</evidence>
<dbReference type="GO" id="GO:0061630">
    <property type="term" value="F:ubiquitin protein ligase activity"/>
    <property type="evidence" value="ECO:0007669"/>
    <property type="project" value="UniProtKB-EC"/>
</dbReference>
<sequence>MNLLCIFSIDVSSEGMSSEATYWCYTCRQPICLARRGAICPYCDEGFLQELNELQGVMEQRGSDPRIGRRDVIDNNMRQRMGGRYINFGVRRSGSTSIPLREHTRGVLIFPSQEVASDLEGLYITNEQLGASQSSIDAMPTIKITHEHLYFDLECPVCIERFEVGAEARKMPCDHIYHSDCIVPWLVQHNSCPVCRGKLPPEGHASSHGSLIWGRRNANECVGENKGKGINGQRKDGSKPIDGSAKVSLVMHGNCYSSRDVVACYANTLV</sequence>
<comment type="caution">
    <text evidence="10">The sequence shown here is derived from an EMBL/GenBank/DDBJ whole genome shotgun (WGS) entry which is preliminary data.</text>
</comment>
<dbReference type="InterPro" id="IPR013083">
    <property type="entry name" value="Znf_RING/FYVE/PHD"/>
</dbReference>
<dbReference type="InterPro" id="IPR001841">
    <property type="entry name" value="Znf_RING"/>
</dbReference>
<dbReference type="Pfam" id="PF13639">
    <property type="entry name" value="zf-RING_2"/>
    <property type="match status" value="1"/>
</dbReference>
<dbReference type="PROSITE" id="PS50089">
    <property type="entry name" value="ZF_RING_2"/>
    <property type="match status" value="1"/>
</dbReference>
<evidence type="ECO:0000256" key="7">
    <source>
        <dbReference type="ARBA" id="ARBA00022833"/>
    </source>
</evidence>
<dbReference type="AlphaFoldDB" id="A0AAN9XPS2"/>
<evidence type="ECO:0000259" key="9">
    <source>
        <dbReference type="PROSITE" id="PS50089"/>
    </source>
</evidence>
<comment type="catalytic activity">
    <reaction evidence="1">
        <text>S-ubiquitinyl-[E2 ubiquitin-conjugating enzyme]-L-cysteine + [acceptor protein]-L-lysine = [E2 ubiquitin-conjugating enzyme]-L-cysteine + N(6)-ubiquitinyl-[acceptor protein]-L-lysine.</text>
        <dbReference type="EC" id="2.3.2.27"/>
    </reaction>
</comment>
<gene>
    <name evidence="10" type="ORF">VNO78_12343</name>
</gene>
<evidence type="ECO:0000256" key="2">
    <source>
        <dbReference type="ARBA" id="ARBA00012483"/>
    </source>
</evidence>
<evidence type="ECO:0000256" key="5">
    <source>
        <dbReference type="ARBA" id="ARBA00022771"/>
    </source>
</evidence>
<dbReference type="Pfam" id="PF14369">
    <property type="entry name" value="Zn_ribbon_19"/>
    <property type="match status" value="1"/>
</dbReference>
<dbReference type="InterPro" id="IPR039525">
    <property type="entry name" value="RNF126-like_zinc-ribbon"/>
</dbReference>
<name>A0AAN9XPS2_PSOTE</name>
<evidence type="ECO:0000256" key="4">
    <source>
        <dbReference type="ARBA" id="ARBA00022723"/>
    </source>
</evidence>
<dbReference type="SUPFAM" id="SSF57850">
    <property type="entry name" value="RING/U-box"/>
    <property type="match status" value="1"/>
</dbReference>
<feature type="domain" description="RING-type" evidence="9">
    <location>
        <begin position="155"/>
        <end position="196"/>
    </location>
</feature>
<dbReference type="SMART" id="SM00184">
    <property type="entry name" value="RING"/>
    <property type="match status" value="1"/>
</dbReference>
<keyword evidence="7" id="KW-0862">Zinc</keyword>
<evidence type="ECO:0000256" key="1">
    <source>
        <dbReference type="ARBA" id="ARBA00000900"/>
    </source>
</evidence>